<protein>
    <submittedName>
        <fullName evidence="7">Penicillin-binding protein 3</fullName>
    </submittedName>
</protein>
<dbReference type="PROSITE" id="PS51257">
    <property type="entry name" value="PROKAR_LIPOPROTEIN"/>
    <property type="match status" value="1"/>
</dbReference>
<dbReference type="SUPFAM" id="SSF54427">
    <property type="entry name" value="NTF2-like"/>
    <property type="match status" value="1"/>
</dbReference>
<dbReference type="InterPro" id="IPR012338">
    <property type="entry name" value="Beta-lactam/transpept-like"/>
</dbReference>
<sequence>MKTIKKKLIITNLIILLSIIFMVGCTSKSKLESAFNNYTKSWEHKDFGKMYSMLSKQSKKDINKEEFINEYKKDYNLIKANNIKISKTDEGIEEDKDFNIKVSMDTIGGKIDSTDALIKFIKEDGEYKVVWNYSLILPQLKKGDKIGIESDAYKGKRGTIYDRNGNVLAGEGQLKQVQISIKKFNDSNEASKIEEMAKILDISKENIENKISKNKNPEHAVCIVDLLSSDTEKIDKLLKIPGVQIITINDQRIYNGGEAIGSLIGYTANITSEQLSKNKDKGYNEHSKIGVGGIEEVYENKLRAIDGGKIYILRANGKKDVIAEKKAKNGQDIKLSIDLDLQKKIYEQMDGEKGASVATDPKTGEVLAMVSSPSFDPNSYVTYITKSEKAKWEANSNAQLERRFKNAYSPGSTMKLVTASIGLDDKVIDPSKAIDIKGKTWNEYDVTRVIDPGRPVNLKDATKLSDNIYFAKAAVEIGGENFVKGAKNFGIGEDIKFGYPIQKSQISNDGKLSNKSVLADTGYGQGQVLITPLDMTMIYSTLGNDGKIMMPKLDITKPYEPKVYKQAIKKENLSTLIDCFSAVINDKDGTGHIAKINGINIAGKTGTAEIKKSKDDTNGTENGWFAAVDTDKGRLAISMIIENVKDRGGSHIPTIKVKNVMEYYLNN</sequence>
<comment type="caution">
    <text evidence="7">The sequence shown here is derived from an EMBL/GenBank/DDBJ whole genome shotgun (WGS) entry which is preliminary data.</text>
</comment>
<evidence type="ECO:0000259" key="4">
    <source>
        <dbReference type="Pfam" id="PF00905"/>
    </source>
</evidence>
<feature type="domain" description="NTF2-like N-terminal transpeptidase" evidence="6">
    <location>
        <begin position="33"/>
        <end position="144"/>
    </location>
</feature>
<dbReference type="InterPro" id="IPR050515">
    <property type="entry name" value="Beta-lactam/transpept"/>
</dbReference>
<dbReference type="InterPro" id="IPR036138">
    <property type="entry name" value="PBP_dimer_sf"/>
</dbReference>
<dbReference type="Gene3D" id="3.40.710.10">
    <property type="entry name" value="DD-peptidase/beta-lactamase superfamily"/>
    <property type="match status" value="1"/>
</dbReference>
<organism evidence="7 8">
    <name type="scientific">Paraclostridium tenue</name>
    <dbReference type="NCBI Taxonomy" id="1737"/>
    <lineage>
        <taxon>Bacteria</taxon>
        <taxon>Bacillati</taxon>
        <taxon>Bacillota</taxon>
        <taxon>Clostridia</taxon>
        <taxon>Peptostreptococcales</taxon>
        <taxon>Peptostreptococcaceae</taxon>
        <taxon>Paraclostridium</taxon>
    </lineage>
</organism>
<dbReference type="InterPro" id="IPR007887">
    <property type="entry name" value="MecA_N"/>
</dbReference>
<dbReference type="PANTHER" id="PTHR30627:SF25">
    <property type="entry name" value="PENICILLIN-BINDING PROTEIN 3"/>
    <property type="match status" value="1"/>
</dbReference>
<feature type="domain" description="Penicillin-binding protein dimerisation" evidence="5">
    <location>
        <begin position="154"/>
        <end position="318"/>
    </location>
</feature>
<dbReference type="RefSeq" id="WP_346042138.1">
    <property type="nucleotide sequence ID" value="NZ_BAAACP010000002.1"/>
</dbReference>
<proteinExistence type="inferred from homology"/>
<feature type="domain" description="Penicillin-binding protein transpeptidase" evidence="4">
    <location>
        <begin position="354"/>
        <end position="662"/>
    </location>
</feature>
<gene>
    <name evidence="7" type="primary">pbpC</name>
    <name evidence="7" type="ORF">GCM10008917_05710</name>
</gene>
<name>A0ABN1LYQ9_9FIRM</name>
<dbReference type="InterPro" id="IPR032710">
    <property type="entry name" value="NTF2-like_dom_sf"/>
</dbReference>
<evidence type="ECO:0000259" key="6">
    <source>
        <dbReference type="Pfam" id="PF05223"/>
    </source>
</evidence>
<evidence type="ECO:0000256" key="3">
    <source>
        <dbReference type="ARBA" id="ARBA00023136"/>
    </source>
</evidence>
<evidence type="ECO:0000256" key="1">
    <source>
        <dbReference type="ARBA" id="ARBA00004370"/>
    </source>
</evidence>
<dbReference type="Gene3D" id="3.10.450.100">
    <property type="entry name" value="NTF2-like, domain 1"/>
    <property type="match status" value="1"/>
</dbReference>
<evidence type="ECO:0000313" key="8">
    <source>
        <dbReference type="Proteomes" id="UP001400965"/>
    </source>
</evidence>
<keyword evidence="8" id="KW-1185">Reference proteome</keyword>
<accession>A0ABN1LYQ9</accession>
<evidence type="ECO:0000256" key="2">
    <source>
        <dbReference type="ARBA" id="ARBA00007171"/>
    </source>
</evidence>
<dbReference type="EMBL" id="BAAACP010000002">
    <property type="protein sequence ID" value="GAA0862022.1"/>
    <property type="molecule type" value="Genomic_DNA"/>
</dbReference>
<dbReference type="SUPFAM" id="SSF56601">
    <property type="entry name" value="beta-lactamase/transpeptidase-like"/>
    <property type="match status" value="1"/>
</dbReference>
<dbReference type="InterPro" id="IPR001460">
    <property type="entry name" value="PCN-bd_Tpept"/>
</dbReference>
<evidence type="ECO:0000259" key="5">
    <source>
        <dbReference type="Pfam" id="PF03717"/>
    </source>
</evidence>
<dbReference type="InterPro" id="IPR005311">
    <property type="entry name" value="PBP_dimer"/>
</dbReference>
<dbReference type="SUPFAM" id="SSF56519">
    <property type="entry name" value="Penicillin binding protein dimerisation domain"/>
    <property type="match status" value="1"/>
</dbReference>
<comment type="similarity">
    <text evidence="2">Belongs to the transpeptidase family.</text>
</comment>
<dbReference type="Pfam" id="PF03717">
    <property type="entry name" value="PBP_dimer"/>
    <property type="match status" value="1"/>
</dbReference>
<reference evidence="7 8" key="1">
    <citation type="journal article" date="2019" name="Int. J. Syst. Evol. Microbiol.">
        <title>The Global Catalogue of Microorganisms (GCM) 10K type strain sequencing project: providing services to taxonomists for standard genome sequencing and annotation.</title>
        <authorList>
            <consortium name="The Broad Institute Genomics Platform"/>
            <consortium name="The Broad Institute Genome Sequencing Center for Infectious Disease"/>
            <person name="Wu L."/>
            <person name="Ma J."/>
        </authorList>
    </citation>
    <scope>NUCLEOTIDE SEQUENCE [LARGE SCALE GENOMIC DNA]</scope>
    <source>
        <strain evidence="7 8">JCM 6486</strain>
    </source>
</reference>
<dbReference type="Gene3D" id="3.30.1390.30">
    <property type="entry name" value="Penicillin-binding protein 2a, domain 3"/>
    <property type="match status" value="1"/>
</dbReference>
<dbReference type="PANTHER" id="PTHR30627">
    <property type="entry name" value="PEPTIDOGLYCAN D,D-TRANSPEPTIDASE"/>
    <property type="match status" value="1"/>
</dbReference>
<dbReference type="Pfam" id="PF00905">
    <property type="entry name" value="Transpeptidase"/>
    <property type="match status" value="1"/>
</dbReference>
<evidence type="ECO:0000313" key="7">
    <source>
        <dbReference type="EMBL" id="GAA0862022.1"/>
    </source>
</evidence>
<dbReference type="Gene3D" id="3.90.1310.10">
    <property type="entry name" value="Penicillin-binding protein 2a (Domain 2)"/>
    <property type="match status" value="1"/>
</dbReference>
<comment type="subcellular location">
    <subcellularLocation>
        <location evidence="1">Membrane</location>
    </subcellularLocation>
</comment>
<keyword evidence="3" id="KW-0472">Membrane</keyword>
<dbReference type="Pfam" id="PF05223">
    <property type="entry name" value="MecA_N"/>
    <property type="match status" value="1"/>
</dbReference>
<dbReference type="Proteomes" id="UP001400965">
    <property type="component" value="Unassembled WGS sequence"/>
</dbReference>